<dbReference type="OrthoDB" id="7011844at2"/>
<dbReference type="HOGENOM" id="CLU_758483_0_0_6"/>
<dbReference type="Gene3D" id="3.30.420.380">
    <property type="match status" value="1"/>
</dbReference>
<dbReference type="Pfam" id="PF05134">
    <property type="entry name" value="T2SSL"/>
    <property type="match status" value="1"/>
</dbReference>
<evidence type="ECO:0000256" key="8">
    <source>
        <dbReference type="ARBA" id="ARBA00022989"/>
    </source>
</evidence>
<comment type="subcellular location">
    <subcellularLocation>
        <location evidence="1">Cell inner membrane</location>
        <topology evidence="1">Single-pass membrane protein</topology>
    </subcellularLocation>
</comment>
<dbReference type="GO" id="GO:0015627">
    <property type="term" value="C:type II protein secretion system complex"/>
    <property type="evidence" value="ECO:0007669"/>
    <property type="project" value="InterPro"/>
</dbReference>
<keyword evidence="6" id="KW-0812">Transmembrane</keyword>
<protein>
    <recommendedName>
        <fullName evidence="10">Type II secretion system protein L</fullName>
        <shortName evidence="10">T2SS protein L</shortName>
    </recommendedName>
</protein>
<organism evidence="13 14">
    <name type="scientific">Thiomicrospira cyclica (strain DSM 14477 / JCM 11371 / ALM1)</name>
    <name type="common">Thioalkalimicrobium cyclicum</name>
    <dbReference type="NCBI Taxonomy" id="717773"/>
    <lineage>
        <taxon>Bacteria</taxon>
        <taxon>Pseudomonadati</taxon>
        <taxon>Pseudomonadota</taxon>
        <taxon>Gammaproteobacteria</taxon>
        <taxon>Thiotrichales</taxon>
        <taxon>Piscirickettsiaceae</taxon>
        <taxon>Thiomicrospira</taxon>
    </lineage>
</organism>
<dbReference type="STRING" id="717773.Thicy_0998"/>
<evidence type="ECO:0000256" key="6">
    <source>
        <dbReference type="ARBA" id="ARBA00022692"/>
    </source>
</evidence>
<dbReference type="InterPro" id="IPR007812">
    <property type="entry name" value="T2SS_protein-GspL"/>
</dbReference>
<evidence type="ECO:0000259" key="11">
    <source>
        <dbReference type="Pfam" id="PF05134"/>
    </source>
</evidence>
<evidence type="ECO:0000313" key="13">
    <source>
        <dbReference type="EMBL" id="AEG31765.1"/>
    </source>
</evidence>
<keyword evidence="14" id="KW-1185">Reference proteome</keyword>
<dbReference type="InterPro" id="IPR043129">
    <property type="entry name" value="ATPase_NBD"/>
</dbReference>
<dbReference type="InterPro" id="IPR025691">
    <property type="entry name" value="GspL_pp_dom"/>
</dbReference>
<dbReference type="AlphaFoldDB" id="F6DD29"/>
<keyword evidence="9" id="KW-0472">Membrane</keyword>
<feature type="domain" description="GspL cytoplasmic actin-ATPase-like" evidence="11">
    <location>
        <begin position="22"/>
        <end position="122"/>
    </location>
</feature>
<comment type="function">
    <text evidence="10">Inner membrane component of the type II secretion system required for the energy-dependent secretion of extracellular factors such as proteases and toxins from the periplasm.</text>
</comment>
<sequence length="365" mass="40527">MNSYFDLNNQLHSILPQNPSAEAANSPIIVWVPSVRVTILQGFVPGKSCAQWQAALPYAFEEQIAQPIEEVHFALIQRDKAGLVTVAVVAKQQLQLWIDGLAQAGLEQAWLVPECFRLPVPDWKFKEAGDSQQAGYFAPSNIEPETYIARASFGLGFSFPQAHWSGFLALYPSPIFTPQDLTGGGNPCDYAPFNLRQGDYAPKRHAKSSWRVWRWSAGLAAAWLSLLLGQMLLETQQSVVQAQNMQQQTESLFRQAMPESQRIVNIQVQTQSFLNQSSAQGVDFAPVQILARIEPFILAQPGIQTGRFDWQNQTLSLALTAGTTEQLDQLLMQVNEALPAPLQARLLIRQVVADKVEAHLNVTAH</sequence>
<dbReference type="KEGG" id="tcy:Thicy_0998"/>
<dbReference type="CDD" id="cd24017">
    <property type="entry name" value="ASKHA_T2SSL_N"/>
    <property type="match status" value="1"/>
</dbReference>
<dbReference type="eggNOG" id="COG3297">
    <property type="taxonomic scope" value="Bacteria"/>
</dbReference>
<dbReference type="NCBIfam" id="TIGR01709">
    <property type="entry name" value="typeII_sec_gspL"/>
    <property type="match status" value="1"/>
</dbReference>
<keyword evidence="7 10" id="KW-0653">Protein transport</keyword>
<feature type="domain" description="GspL periplasmic" evidence="12">
    <location>
        <begin position="208"/>
        <end position="341"/>
    </location>
</feature>
<dbReference type="Proteomes" id="UP000009232">
    <property type="component" value="Chromosome"/>
</dbReference>
<dbReference type="GO" id="GO:0015628">
    <property type="term" value="P:protein secretion by the type II secretion system"/>
    <property type="evidence" value="ECO:0007669"/>
    <property type="project" value="InterPro"/>
</dbReference>
<evidence type="ECO:0000256" key="4">
    <source>
        <dbReference type="ARBA" id="ARBA00022475"/>
    </source>
</evidence>
<dbReference type="Pfam" id="PF12693">
    <property type="entry name" value="GspL_C"/>
    <property type="match status" value="1"/>
</dbReference>
<dbReference type="RefSeq" id="WP_013835542.1">
    <property type="nucleotide sequence ID" value="NC_015581.1"/>
</dbReference>
<dbReference type="InterPro" id="IPR024230">
    <property type="entry name" value="GspL_cyto_dom"/>
</dbReference>
<evidence type="ECO:0000256" key="9">
    <source>
        <dbReference type="ARBA" id="ARBA00023136"/>
    </source>
</evidence>
<dbReference type="SUPFAM" id="SSF53067">
    <property type="entry name" value="Actin-like ATPase domain"/>
    <property type="match status" value="1"/>
</dbReference>
<evidence type="ECO:0000256" key="3">
    <source>
        <dbReference type="ARBA" id="ARBA00022448"/>
    </source>
</evidence>
<keyword evidence="5" id="KW-0997">Cell inner membrane</keyword>
<evidence type="ECO:0000259" key="12">
    <source>
        <dbReference type="Pfam" id="PF12693"/>
    </source>
</evidence>
<accession>F6DD29</accession>
<reference evidence="13 14" key="1">
    <citation type="submission" date="2011-05" db="EMBL/GenBank/DDBJ databases">
        <title>Complete sequence of Thioalkalimicrobium cyclicum ALM1.</title>
        <authorList>
            <consortium name="US DOE Joint Genome Institute"/>
            <person name="Lucas S."/>
            <person name="Han J."/>
            <person name="Lapidus A."/>
            <person name="Cheng J.-F."/>
            <person name="Goodwin L."/>
            <person name="Pitluck S."/>
            <person name="Peters L."/>
            <person name="Mikhailova N."/>
            <person name="Davenport K."/>
            <person name="Han C."/>
            <person name="Tapia R."/>
            <person name="Land M."/>
            <person name="Hauser L."/>
            <person name="Kyrpides N."/>
            <person name="Ivanova N."/>
            <person name="Pagani I."/>
            <person name="Kappler U."/>
            <person name="Woyke T."/>
        </authorList>
    </citation>
    <scope>NUCLEOTIDE SEQUENCE [LARGE SCALE GENOMIC DNA]</scope>
    <source>
        <strain evidence="14">DSM 14477 / JCM 11371 / ALM1</strain>
    </source>
</reference>
<evidence type="ECO:0000256" key="10">
    <source>
        <dbReference type="PIRNR" id="PIRNR015761"/>
    </source>
</evidence>
<keyword evidence="8" id="KW-1133">Transmembrane helix</keyword>
<dbReference type="GO" id="GO:0009276">
    <property type="term" value="C:Gram-negative-bacterium-type cell wall"/>
    <property type="evidence" value="ECO:0007669"/>
    <property type="project" value="InterPro"/>
</dbReference>
<keyword evidence="3 10" id="KW-0813">Transport</keyword>
<proteinExistence type="inferred from homology"/>
<gene>
    <name evidence="13" type="ordered locus">Thicy_0998</name>
</gene>
<evidence type="ECO:0000256" key="5">
    <source>
        <dbReference type="ARBA" id="ARBA00022519"/>
    </source>
</evidence>
<evidence type="ECO:0000256" key="1">
    <source>
        <dbReference type="ARBA" id="ARBA00004377"/>
    </source>
</evidence>
<keyword evidence="4" id="KW-1003">Cell membrane</keyword>
<evidence type="ECO:0000256" key="7">
    <source>
        <dbReference type="ARBA" id="ARBA00022927"/>
    </source>
</evidence>
<name>F6DD29_THICA</name>
<comment type="similarity">
    <text evidence="2 10">Belongs to the GSP L family.</text>
</comment>
<dbReference type="EMBL" id="CP002776">
    <property type="protein sequence ID" value="AEG31765.1"/>
    <property type="molecule type" value="Genomic_DNA"/>
</dbReference>
<dbReference type="GO" id="GO:0005886">
    <property type="term" value="C:plasma membrane"/>
    <property type="evidence" value="ECO:0007669"/>
    <property type="project" value="UniProtKB-SubCell"/>
</dbReference>
<evidence type="ECO:0000313" key="14">
    <source>
        <dbReference type="Proteomes" id="UP000009232"/>
    </source>
</evidence>
<dbReference type="PIRSF" id="PIRSF015761">
    <property type="entry name" value="Protein_L"/>
    <property type="match status" value="1"/>
</dbReference>
<evidence type="ECO:0000256" key="2">
    <source>
        <dbReference type="ARBA" id="ARBA00005318"/>
    </source>
</evidence>